<dbReference type="SUPFAM" id="SSF50156">
    <property type="entry name" value="PDZ domain-like"/>
    <property type="match status" value="2"/>
</dbReference>
<dbReference type="EMBL" id="CASHTH010002469">
    <property type="protein sequence ID" value="CAI8030302.1"/>
    <property type="molecule type" value="Genomic_DNA"/>
</dbReference>
<feature type="region of interest" description="Disordered" evidence="2">
    <location>
        <begin position="23"/>
        <end position="42"/>
    </location>
</feature>
<evidence type="ECO:0000256" key="2">
    <source>
        <dbReference type="SAM" id="MobiDB-lite"/>
    </source>
</evidence>
<evidence type="ECO:0000256" key="1">
    <source>
        <dbReference type="ARBA" id="ARBA00022737"/>
    </source>
</evidence>
<dbReference type="InterPro" id="IPR001478">
    <property type="entry name" value="PDZ"/>
</dbReference>
<dbReference type="SMART" id="SM00228">
    <property type="entry name" value="PDZ"/>
    <property type="match status" value="2"/>
</dbReference>
<evidence type="ECO:0000313" key="5">
    <source>
        <dbReference type="Proteomes" id="UP001174909"/>
    </source>
</evidence>
<evidence type="ECO:0000259" key="3">
    <source>
        <dbReference type="PROSITE" id="PS50106"/>
    </source>
</evidence>
<feature type="domain" description="PDZ" evidence="3">
    <location>
        <begin position="231"/>
        <end position="306"/>
    </location>
</feature>
<feature type="domain" description="PDZ" evidence="3">
    <location>
        <begin position="147"/>
        <end position="226"/>
    </location>
</feature>
<dbReference type="CDD" id="cd06721">
    <property type="entry name" value="PDZ1_syntenin-like"/>
    <property type="match status" value="1"/>
</dbReference>
<dbReference type="FunFam" id="2.30.42.10:FF:000043">
    <property type="entry name" value="Syntenin-1 isoform X1"/>
    <property type="match status" value="1"/>
</dbReference>
<dbReference type="Pfam" id="PF00595">
    <property type="entry name" value="PDZ"/>
    <property type="match status" value="1"/>
</dbReference>
<dbReference type="CDD" id="cd06794">
    <property type="entry name" value="PDZ2_syntenin-like"/>
    <property type="match status" value="1"/>
</dbReference>
<evidence type="ECO:0000313" key="4">
    <source>
        <dbReference type="EMBL" id="CAI8030302.1"/>
    </source>
</evidence>
<dbReference type="Proteomes" id="UP001174909">
    <property type="component" value="Unassembled WGS sequence"/>
</dbReference>
<dbReference type="PANTHER" id="PTHR12345">
    <property type="entry name" value="SYNTENIN RELATED"/>
    <property type="match status" value="1"/>
</dbReference>
<feature type="compositionally biased region" description="Low complexity" evidence="2">
    <location>
        <begin position="29"/>
        <end position="38"/>
    </location>
</feature>
<reference evidence="4" key="1">
    <citation type="submission" date="2023-03" db="EMBL/GenBank/DDBJ databases">
        <authorList>
            <person name="Steffen K."/>
            <person name="Cardenas P."/>
        </authorList>
    </citation>
    <scope>NUCLEOTIDE SEQUENCE</scope>
</reference>
<proteinExistence type="predicted"/>
<dbReference type="AlphaFoldDB" id="A0AA35SJT7"/>
<accession>A0AA35SJT7</accession>
<dbReference type="InterPro" id="IPR036034">
    <property type="entry name" value="PDZ_sf"/>
</dbReference>
<dbReference type="GO" id="GO:0005737">
    <property type="term" value="C:cytoplasm"/>
    <property type="evidence" value="ECO:0007669"/>
    <property type="project" value="TreeGrafter"/>
</dbReference>
<dbReference type="InterPro" id="IPR051230">
    <property type="entry name" value="APP-Binding"/>
</dbReference>
<dbReference type="PANTHER" id="PTHR12345:SF3">
    <property type="entry name" value="PDZ DOMAIN-CONTAINING PROTEIN"/>
    <property type="match status" value="1"/>
</dbReference>
<keyword evidence="1" id="KW-0677">Repeat</keyword>
<dbReference type="PROSITE" id="PS50106">
    <property type="entry name" value="PDZ"/>
    <property type="match status" value="2"/>
</dbReference>
<comment type="caution">
    <text evidence="4">The sequence shown here is derived from an EMBL/GenBank/DDBJ whole genome shotgun (WGS) entry which is preliminary data.</text>
</comment>
<gene>
    <name evidence="4" type="ORF">GBAR_LOCUS17181</name>
</gene>
<protein>
    <submittedName>
        <fullName evidence="4">Syntenin-1</fullName>
    </submittedName>
</protein>
<dbReference type="GO" id="GO:0005886">
    <property type="term" value="C:plasma membrane"/>
    <property type="evidence" value="ECO:0007669"/>
    <property type="project" value="TreeGrafter"/>
</dbReference>
<name>A0AA35SJT7_GEOBA</name>
<keyword evidence="5" id="KW-1185">Reference proteome</keyword>
<organism evidence="4 5">
    <name type="scientific">Geodia barretti</name>
    <name type="common">Barrett's horny sponge</name>
    <dbReference type="NCBI Taxonomy" id="519541"/>
    <lineage>
        <taxon>Eukaryota</taxon>
        <taxon>Metazoa</taxon>
        <taxon>Porifera</taxon>
        <taxon>Demospongiae</taxon>
        <taxon>Heteroscleromorpha</taxon>
        <taxon>Tetractinellida</taxon>
        <taxon>Astrophorina</taxon>
        <taxon>Geodiidae</taxon>
        <taxon>Geodia</taxon>
    </lineage>
</organism>
<sequence length="330" mass="34918">MSLYPSLEDMTVGKMAKAQVQTHPQPAIASAPHAVGGPSAPPAPAAASPYAGLYPNLNDEYMGLKPDSIPPSCSKVTVASTTNVPVPRFSGVCALVRFHQYRNAAPTSGAVVVSGGNAVATRANSGPVTGLANVGIRRAEIKQGVREVVVCKDGSGKVGISFFAESKGVFVCYVKTGSPGAMAGLRFGDQILQIQGEVVAGFSSDKASKAVKKASAARISLAIRDRPFERTITMQKDSANHVGFSYNNGEIKAIVKDSSAARNGLLIDHYLCEVNGQNVIGIKDKDIAKIFDESPRTITITIMPKFIYEHLMKNMGKSLRKSMDHSIPDV</sequence>
<dbReference type="Gene3D" id="2.30.42.10">
    <property type="match status" value="2"/>
</dbReference>